<name>E3RX83_PYRTT</name>
<proteinExistence type="predicted"/>
<dbReference type="OrthoDB" id="6359816at2759"/>
<dbReference type="Pfam" id="PF00651">
    <property type="entry name" value="BTB"/>
    <property type="match status" value="2"/>
</dbReference>
<sequence length="568" mass="63906">MAQTMQLTELIKRQVDGIACDKITSADYISSCLTSGDYSDLTIKCADETFNVHKIIVCMQVEFFARAVKFGGKETQENVIYLPDDDPKVIYFLLRYLYTGQYDSELLGPPDPARDEPLEHPKLAIIFSDIYNAALGRKYSYAFPHSCNLNCTGVCDTFLLCPHHICDYNCKNDCKGFICKLCCIPEAVALHCLLHSKMYAVVDKYNVVGLKELSQKLFTLSCKALWYNDAFVRAIEHAFSTTVCNDLGLRQPIMETIAEHLELMHKPEMQVLMAEHSDLAIGVLLKAAGKPTKKAEEDLLTSGAHSDLTITCGSEIYKVHKNIVCSRADFFARAIKFGGKETQGSNVDLPEDDPEIIKQLIRYLYEGEYSPVLPDTESTRTARFPVVKLERPTAHSNGCEYSYEFPHSCSTLGPANIITYLCPHHVCRNYSNWQEVPKRNFVCEECKPSQPKVSLYGTSYQLLLHAKMYEMADKYDVVGLKALVAEKFSRACMKFWNDANFSIAAHHAFSSTPDHDKGLRDIVSATISAHMELMEKPAVKVLLTEFNGLALGILEDKVKEHGWGKKKK</sequence>
<accession>E3RX83</accession>
<dbReference type="SUPFAM" id="SSF54695">
    <property type="entry name" value="POZ domain"/>
    <property type="match status" value="2"/>
</dbReference>
<evidence type="ECO:0000259" key="1">
    <source>
        <dbReference type="PROSITE" id="PS50097"/>
    </source>
</evidence>
<dbReference type="eggNOG" id="ENOG502QUFU">
    <property type="taxonomic scope" value="Eukaryota"/>
</dbReference>
<dbReference type="Proteomes" id="UP000001067">
    <property type="component" value="Unassembled WGS sequence"/>
</dbReference>
<feature type="domain" description="BTB" evidence="1">
    <location>
        <begin position="39"/>
        <end position="106"/>
    </location>
</feature>
<dbReference type="EMBL" id="GL535619">
    <property type="protein sequence ID" value="EFQ89620.1"/>
    <property type="molecule type" value="Genomic_DNA"/>
</dbReference>
<dbReference type="Gene3D" id="3.30.710.10">
    <property type="entry name" value="Potassium Channel Kv1.1, Chain A"/>
    <property type="match status" value="2"/>
</dbReference>
<keyword evidence="3" id="KW-1185">Reference proteome</keyword>
<dbReference type="InterPro" id="IPR000210">
    <property type="entry name" value="BTB/POZ_dom"/>
</dbReference>
<dbReference type="KEGG" id="pte:PTT_13987"/>
<dbReference type="STRING" id="861557.E3RX83"/>
<organism evidence="3">
    <name type="scientific">Pyrenophora teres f. teres (strain 0-1)</name>
    <name type="common">Barley net blotch fungus</name>
    <name type="synonym">Drechslera teres f. teres</name>
    <dbReference type="NCBI Taxonomy" id="861557"/>
    <lineage>
        <taxon>Eukaryota</taxon>
        <taxon>Fungi</taxon>
        <taxon>Dikarya</taxon>
        <taxon>Ascomycota</taxon>
        <taxon>Pezizomycotina</taxon>
        <taxon>Dothideomycetes</taxon>
        <taxon>Pleosporomycetidae</taxon>
        <taxon>Pleosporales</taxon>
        <taxon>Pleosporineae</taxon>
        <taxon>Pleosporaceae</taxon>
        <taxon>Pyrenophora</taxon>
    </lineage>
</organism>
<dbReference type="InterPro" id="IPR011333">
    <property type="entry name" value="SKP1/BTB/POZ_sf"/>
</dbReference>
<gene>
    <name evidence="2" type="ORF">PTT_13987</name>
</gene>
<dbReference type="CDD" id="cd18186">
    <property type="entry name" value="BTB_POZ_ZBTB_KLHL-like"/>
    <property type="match status" value="2"/>
</dbReference>
<reference evidence="2 3" key="1">
    <citation type="journal article" date="2010" name="Genome Biol.">
        <title>A first genome assembly of the barley fungal pathogen Pyrenophora teres f. teres.</title>
        <authorList>
            <person name="Ellwood S.R."/>
            <person name="Liu Z."/>
            <person name="Syme R.A."/>
            <person name="Lai Z."/>
            <person name="Hane J.K."/>
            <person name="Keiper F."/>
            <person name="Moffat C.S."/>
            <person name="Oliver R.P."/>
            <person name="Friesen T.L."/>
        </authorList>
    </citation>
    <scope>NUCLEOTIDE SEQUENCE [LARGE SCALE GENOMIC DNA]</scope>
    <source>
        <strain evidence="2 3">0-1</strain>
    </source>
</reference>
<evidence type="ECO:0000313" key="2">
    <source>
        <dbReference type="EMBL" id="EFQ89620.1"/>
    </source>
</evidence>
<evidence type="ECO:0000313" key="3">
    <source>
        <dbReference type="Proteomes" id="UP000001067"/>
    </source>
</evidence>
<dbReference type="PROSITE" id="PS50097">
    <property type="entry name" value="BTB"/>
    <property type="match status" value="2"/>
</dbReference>
<dbReference type="HOGENOM" id="CLU_571205_0_0_1"/>
<dbReference type="PANTHER" id="PTHR47843">
    <property type="entry name" value="BTB DOMAIN-CONTAINING PROTEIN-RELATED"/>
    <property type="match status" value="1"/>
</dbReference>
<protein>
    <recommendedName>
        <fullName evidence="1">BTB domain-containing protein</fullName>
    </recommendedName>
</protein>
<dbReference type="AlphaFoldDB" id="E3RX83"/>
<feature type="domain" description="BTB" evidence="1">
    <location>
        <begin position="306"/>
        <end position="368"/>
    </location>
</feature>
<dbReference type="PANTHER" id="PTHR47843:SF5">
    <property type="entry name" value="BTB_POZ DOMAIN PROTEIN"/>
    <property type="match status" value="1"/>
</dbReference>